<dbReference type="InterPro" id="IPR000109">
    <property type="entry name" value="POT_fam"/>
</dbReference>
<evidence type="ECO:0000313" key="9">
    <source>
        <dbReference type="Proteomes" id="UP000279236"/>
    </source>
</evidence>
<name>A0A427XSY3_9TREE</name>
<dbReference type="AlphaFoldDB" id="A0A427XSY3"/>
<feature type="transmembrane region" description="Helical" evidence="7">
    <location>
        <begin position="327"/>
        <end position="345"/>
    </location>
</feature>
<evidence type="ECO:0000256" key="7">
    <source>
        <dbReference type="SAM" id="Phobius"/>
    </source>
</evidence>
<feature type="transmembrane region" description="Helical" evidence="7">
    <location>
        <begin position="182"/>
        <end position="200"/>
    </location>
</feature>
<dbReference type="Proteomes" id="UP000279236">
    <property type="component" value="Unassembled WGS sequence"/>
</dbReference>
<comment type="subcellular location">
    <subcellularLocation>
        <location evidence="1">Membrane</location>
        <topology evidence="1">Multi-pass membrane protein</topology>
    </subcellularLocation>
</comment>
<dbReference type="EMBL" id="RSCE01000006">
    <property type="protein sequence ID" value="RSH81927.1"/>
    <property type="molecule type" value="Genomic_DNA"/>
</dbReference>
<comment type="similarity">
    <text evidence="2">Belongs to the major facilitator superfamily. Proton-dependent oligopeptide transporter (POT/PTR) (TC 2.A.17) family.</text>
</comment>
<dbReference type="Pfam" id="PF00854">
    <property type="entry name" value="PTR2"/>
    <property type="match status" value="2"/>
</dbReference>
<evidence type="ECO:0000256" key="1">
    <source>
        <dbReference type="ARBA" id="ARBA00004141"/>
    </source>
</evidence>
<feature type="transmembrane region" description="Helical" evidence="7">
    <location>
        <begin position="397"/>
        <end position="420"/>
    </location>
</feature>
<protein>
    <recommendedName>
        <fullName evidence="10">Peptide transporter ptr2</fullName>
    </recommendedName>
</protein>
<dbReference type="InterPro" id="IPR036259">
    <property type="entry name" value="MFS_trans_sf"/>
</dbReference>
<reference evidence="8 9" key="1">
    <citation type="submission" date="2018-11" db="EMBL/GenBank/DDBJ databases">
        <title>Genome sequence of Apiotrichum porosum DSM 27194.</title>
        <authorList>
            <person name="Aliyu H."/>
            <person name="Gorte O."/>
            <person name="Ochsenreither K."/>
        </authorList>
    </citation>
    <scope>NUCLEOTIDE SEQUENCE [LARGE SCALE GENOMIC DNA]</scope>
    <source>
        <strain evidence="8 9">DSM 27194</strain>
    </source>
</reference>
<evidence type="ECO:0000256" key="4">
    <source>
        <dbReference type="ARBA" id="ARBA00022989"/>
    </source>
</evidence>
<keyword evidence="4 7" id="KW-1133">Transmembrane helix</keyword>
<evidence type="ECO:0008006" key="10">
    <source>
        <dbReference type="Google" id="ProtNLM"/>
    </source>
</evidence>
<accession>A0A427XSY3</accession>
<dbReference type="RefSeq" id="XP_028476382.1">
    <property type="nucleotide sequence ID" value="XM_028623449.1"/>
</dbReference>
<sequence length="538" mass="57686">MLRRTFAPSLPSGSAYELLPTDGGERPRVRVPHIQVHDADEHPLPSTAQLATLRRVPGRVPMTAYTLALVELAERASYYGVGGVFTNFIQRPMPEGSTTGAPVDGNGTPGALGMGLRVATALSTLFTLMAFTTPLAGGALADMRWGKLPTIAFGTVLAGVAHILSVYAALPSVLQGDAFTPFLSSLILLGGSAGLIKANIAPLMAEQYVADDYIDELPTGEKVIVEREATVQKIMAAYYHSINIGAFIAVTSTFAEKYVGFWLAFLIPGAIFFLMPPVLLAVQPHLRPPVAPSSTAVLDVYHFARRAHTSKHDEDTDVRQVFQVIKLFLFFTVYNVADGGLNSLMTSLAGSMTTNGVPNDFLEKANPLAIVLSIPILNKIVYPYLNARRIAFGPIRRIVFGFGLAALAMAWCAVLQYKVYHTSPCGYESTTCDGVSPLSAWLVLPAPLLTGLSESIAVVTAMELGYTMSPPGLKSIVTAVFLFMQATGAGVVLLFLPLMHDPALVWPFALTAVGTLAAGYAVWRLFKHIDSPLAQETF</sequence>
<dbReference type="GO" id="GO:0022857">
    <property type="term" value="F:transmembrane transporter activity"/>
    <property type="evidence" value="ECO:0007669"/>
    <property type="project" value="InterPro"/>
</dbReference>
<evidence type="ECO:0000313" key="8">
    <source>
        <dbReference type="EMBL" id="RSH81927.1"/>
    </source>
</evidence>
<evidence type="ECO:0000256" key="5">
    <source>
        <dbReference type="ARBA" id="ARBA00023136"/>
    </source>
</evidence>
<dbReference type="OrthoDB" id="8904098at2759"/>
<dbReference type="SUPFAM" id="SSF103473">
    <property type="entry name" value="MFS general substrate transporter"/>
    <property type="match status" value="1"/>
</dbReference>
<evidence type="ECO:0000256" key="6">
    <source>
        <dbReference type="SAM" id="MobiDB-lite"/>
    </source>
</evidence>
<feature type="transmembrane region" description="Helical" evidence="7">
    <location>
        <begin position="504"/>
        <end position="523"/>
    </location>
</feature>
<gene>
    <name evidence="8" type="ORF">EHS24_008124</name>
</gene>
<proteinExistence type="inferred from homology"/>
<keyword evidence="9" id="KW-1185">Reference proteome</keyword>
<feature type="transmembrane region" description="Helical" evidence="7">
    <location>
        <begin position="148"/>
        <end position="170"/>
    </location>
</feature>
<dbReference type="Gene3D" id="1.20.1250.20">
    <property type="entry name" value="MFS general substrate transporter like domains"/>
    <property type="match status" value="1"/>
</dbReference>
<feature type="transmembrane region" description="Helical" evidence="7">
    <location>
        <begin position="237"/>
        <end position="255"/>
    </location>
</feature>
<feature type="transmembrane region" description="Helical" evidence="7">
    <location>
        <begin position="365"/>
        <end position="385"/>
    </location>
</feature>
<feature type="region of interest" description="Disordered" evidence="6">
    <location>
        <begin position="1"/>
        <end position="26"/>
    </location>
</feature>
<keyword evidence="5 7" id="KW-0472">Membrane</keyword>
<feature type="transmembrane region" description="Helical" evidence="7">
    <location>
        <begin position="261"/>
        <end position="282"/>
    </location>
</feature>
<feature type="transmembrane region" description="Helical" evidence="7">
    <location>
        <begin position="440"/>
        <end position="464"/>
    </location>
</feature>
<organism evidence="8 9">
    <name type="scientific">Apiotrichum porosum</name>
    <dbReference type="NCBI Taxonomy" id="105984"/>
    <lineage>
        <taxon>Eukaryota</taxon>
        <taxon>Fungi</taxon>
        <taxon>Dikarya</taxon>
        <taxon>Basidiomycota</taxon>
        <taxon>Agaricomycotina</taxon>
        <taxon>Tremellomycetes</taxon>
        <taxon>Trichosporonales</taxon>
        <taxon>Trichosporonaceae</taxon>
        <taxon>Apiotrichum</taxon>
    </lineage>
</organism>
<keyword evidence="3 7" id="KW-0812">Transmembrane</keyword>
<feature type="transmembrane region" description="Helical" evidence="7">
    <location>
        <begin position="476"/>
        <end position="498"/>
    </location>
</feature>
<evidence type="ECO:0000256" key="3">
    <source>
        <dbReference type="ARBA" id="ARBA00022692"/>
    </source>
</evidence>
<dbReference type="GeneID" id="39592667"/>
<comment type="caution">
    <text evidence="8">The sequence shown here is derived from an EMBL/GenBank/DDBJ whole genome shotgun (WGS) entry which is preliminary data.</text>
</comment>
<dbReference type="PANTHER" id="PTHR11654">
    <property type="entry name" value="OLIGOPEPTIDE TRANSPORTER-RELATED"/>
    <property type="match status" value="1"/>
</dbReference>
<evidence type="ECO:0000256" key="2">
    <source>
        <dbReference type="ARBA" id="ARBA00005982"/>
    </source>
</evidence>
<feature type="transmembrane region" description="Helical" evidence="7">
    <location>
        <begin position="118"/>
        <end position="141"/>
    </location>
</feature>
<dbReference type="GO" id="GO:0016020">
    <property type="term" value="C:membrane"/>
    <property type="evidence" value="ECO:0007669"/>
    <property type="project" value="UniProtKB-SubCell"/>
</dbReference>